<reference evidence="1" key="1">
    <citation type="submission" date="2016-08" db="EMBL/GenBank/DDBJ databases">
        <authorList>
            <person name="Seilhamer J.J."/>
        </authorList>
    </citation>
    <scope>NUCLEOTIDE SEQUENCE</scope>
    <source>
        <strain evidence="1">86-1</strain>
    </source>
</reference>
<organism evidence="1">
    <name type="scientific">uncultured Desulfovibrio sp</name>
    <dbReference type="NCBI Taxonomy" id="167968"/>
    <lineage>
        <taxon>Bacteria</taxon>
        <taxon>Pseudomonadati</taxon>
        <taxon>Thermodesulfobacteriota</taxon>
        <taxon>Desulfovibrionia</taxon>
        <taxon>Desulfovibrionales</taxon>
        <taxon>Desulfovibrionaceae</taxon>
        <taxon>Desulfovibrio</taxon>
        <taxon>environmental samples</taxon>
    </lineage>
</organism>
<dbReference type="EMBL" id="FMJC01000002">
    <property type="protein sequence ID" value="SCM73164.1"/>
    <property type="molecule type" value="Genomic_DNA"/>
</dbReference>
<evidence type="ECO:0000313" key="1">
    <source>
        <dbReference type="EMBL" id="SCM73164.1"/>
    </source>
</evidence>
<proteinExistence type="predicted"/>
<accession>A0A212L6G4</accession>
<gene>
    <name evidence="1" type="ORF">KL86DES1_21090</name>
</gene>
<protein>
    <submittedName>
        <fullName evidence="1">Uncharacterized protein</fullName>
    </submittedName>
</protein>
<sequence>MARQAQDAPAAGQPCADLGAAQDTYPGADLGSKPAAWPPQALTQGWRMARRMARCVARRVAWRKTWRGTAPCIRLFDSSHYERLTCSCIRDRYHERLCVPFLAL</sequence>
<name>A0A212L6G4_9BACT</name>
<dbReference type="AlphaFoldDB" id="A0A212L6G4"/>